<dbReference type="EMBL" id="JAOXLN010000028">
    <property type="protein sequence ID" value="MDZ5088103.1"/>
    <property type="molecule type" value="Genomic_DNA"/>
</dbReference>
<keyword evidence="2" id="KW-1185">Reference proteome</keyword>
<dbReference type="Proteomes" id="UP001289645">
    <property type="component" value="Unassembled WGS sequence"/>
</dbReference>
<accession>A0ACC6MME1</accession>
<comment type="caution">
    <text evidence="1">The sequence shown here is derived from an EMBL/GenBank/DDBJ whole genome shotgun (WGS) entry which is preliminary data.</text>
</comment>
<keyword evidence="1" id="KW-0378">Hydrolase</keyword>
<proteinExistence type="predicted"/>
<sequence>MANDQELFFTGAPMSLEWRMMVALSATQIFTAGKPTAFAAEILKGTRFEASAQKPHRTVIDLLGYLEARGLSDIWSEIKNVTHVVEDMQRRGILYDWGTVQPDAGPVGHAYMTWNYGRAPMGGDLWMARLFDAELIVPSLGGLTIPIPGTSRETGEPDIGSGLVVDGNHILTNAHVVEGMELAPELPRPQLVPPGRAFWSNQTPVQVVGVHAHPTIDVGVIEVTHTAQRPSLKAEELPKFKLVPDVLETLSDLEFRDAEWSDETFIFGFPPIPMADSETIPLVVQRGEVVNPSIRDRWGNRFFLFSATARPGNSGGPVVSHDGYVLGLVSQLTKFRSDDLEAPFYGGVPTSQIKIALEAMDYGGLIKLAEGDW</sequence>
<reference evidence="1 2" key="1">
    <citation type="journal article" date="2021" name="Chemosphere">
        <title>Bioballs carrying a syntrophic Rhodococcus and Mycolicibacterium consortium for simultaneous sorption and biodegradation of fuel oil in contaminated freshwater.</title>
        <authorList>
            <person name="Naloka K."/>
            <person name="Polrit D."/>
            <person name="Muangchinda C."/>
            <person name="Thoetkiattikul H."/>
            <person name="Pinyakong O."/>
        </authorList>
    </citation>
    <scope>NUCLEOTIDE SEQUENCE [LARGE SCALE GENOMIC DNA]</scope>
    <source>
        <strain evidence="1 2">J101</strain>
    </source>
</reference>
<protein>
    <submittedName>
        <fullName evidence="1">Serine protease</fullName>
    </submittedName>
</protein>
<gene>
    <name evidence="1" type="ORF">OHX15_22155</name>
</gene>
<evidence type="ECO:0000313" key="1">
    <source>
        <dbReference type="EMBL" id="MDZ5088103.1"/>
    </source>
</evidence>
<name>A0ACC6MME1_MYCPF</name>
<organism evidence="1 2">
    <name type="scientific">Mycolicibacterium parafortuitum</name>
    <name type="common">Mycobacterium parafortuitum</name>
    <dbReference type="NCBI Taxonomy" id="39692"/>
    <lineage>
        <taxon>Bacteria</taxon>
        <taxon>Bacillati</taxon>
        <taxon>Actinomycetota</taxon>
        <taxon>Actinomycetes</taxon>
        <taxon>Mycobacteriales</taxon>
        <taxon>Mycobacteriaceae</taxon>
        <taxon>Mycolicibacterium</taxon>
    </lineage>
</organism>
<evidence type="ECO:0000313" key="2">
    <source>
        <dbReference type="Proteomes" id="UP001289645"/>
    </source>
</evidence>
<keyword evidence="1" id="KW-0645">Protease</keyword>